<dbReference type="Gene3D" id="3.40.50.1820">
    <property type="entry name" value="alpha/beta hydrolase"/>
    <property type="match status" value="1"/>
</dbReference>
<evidence type="ECO:0000313" key="1">
    <source>
        <dbReference type="EMBL" id="MBM3275426.1"/>
    </source>
</evidence>
<dbReference type="InterPro" id="IPR029058">
    <property type="entry name" value="AB_hydrolase_fold"/>
</dbReference>
<feature type="non-terminal residue" evidence="1">
    <location>
        <position position="334"/>
    </location>
</feature>
<protein>
    <submittedName>
        <fullName evidence="1">Alpha/beta hydrolase</fullName>
    </submittedName>
</protein>
<proteinExistence type="predicted"/>
<dbReference type="GO" id="GO:0016787">
    <property type="term" value="F:hydrolase activity"/>
    <property type="evidence" value="ECO:0007669"/>
    <property type="project" value="UniProtKB-KW"/>
</dbReference>
<keyword evidence="1" id="KW-0378">Hydrolase</keyword>
<gene>
    <name evidence="1" type="ORF">FJZ00_09745</name>
</gene>
<reference evidence="1 2" key="1">
    <citation type="submission" date="2019-03" db="EMBL/GenBank/DDBJ databases">
        <title>Lake Tanganyika Metagenome-Assembled Genomes (MAGs).</title>
        <authorList>
            <person name="Tran P."/>
        </authorList>
    </citation>
    <scope>NUCLEOTIDE SEQUENCE [LARGE SCALE GENOMIC DNA]</scope>
    <source>
        <strain evidence="1">K_DeepCast_65m_m2_236</strain>
    </source>
</reference>
<organism evidence="1 2">
    <name type="scientific">Candidatus Tanganyikabacteria bacterium</name>
    <dbReference type="NCBI Taxonomy" id="2961651"/>
    <lineage>
        <taxon>Bacteria</taxon>
        <taxon>Bacillati</taxon>
        <taxon>Candidatus Sericytochromatia</taxon>
        <taxon>Candidatus Tanganyikabacteria</taxon>
    </lineage>
</organism>
<comment type="caution">
    <text evidence="1">The sequence shown here is derived from an EMBL/GenBank/DDBJ whole genome shotgun (WGS) entry which is preliminary data.</text>
</comment>
<dbReference type="Proteomes" id="UP000703893">
    <property type="component" value="Unassembled WGS sequence"/>
</dbReference>
<accession>A0A937X3L1</accession>
<dbReference type="EMBL" id="VGJX01000570">
    <property type="protein sequence ID" value="MBM3275426.1"/>
    <property type="molecule type" value="Genomic_DNA"/>
</dbReference>
<dbReference type="AlphaFoldDB" id="A0A937X3L1"/>
<name>A0A937X3L1_9BACT</name>
<dbReference type="SUPFAM" id="SSF53474">
    <property type="entry name" value="alpha/beta-Hydrolases"/>
    <property type="match status" value="1"/>
</dbReference>
<evidence type="ECO:0000313" key="2">
    <source>
        <dbReference type="Proteomes" id="UP000703893"/>
    </source>
</evidence>
<sequence>MRWVFVGTLVLGGCGMQLHPCLPVPGSEVELVLRDMTAGEGASTLKERTPSPTREAIRFEARGRTYDADLYKPGDRVGAGMIMDPGASPYGRDDPRLIAFCKTLARARFAVLVPDLPGPKQLRVKASDARDLADAFYFLAGRPDLSPGGRAGLGASSYGVGPAVMAALDPDIRSRMRFLLAIGGYFNLGNVVTFFTTGYFRDDTVAGAAWKFQDPGQFGKWVFMKSYSDRLTDLNDAAALRTMADRKLADEKADIEDLRTRLGSEGRSVEALLGNRDPEKVPGLLAALPEPARVDLADLNLKGRDLSEFRARPILVHGYDDVIVPYTESVALAK</sequence>